<proteinExistence type="predicted"/>
<feature type="non-terminal residue" evidence="1">
    <location>
        <position position="1"/>
    </location>
</feature>
<dbReference type="InterPro" id="IPR008775">
    <property type="entry name" value="Phytyl_CoA_dOase-like"/>
</dbReference>
<reference evidence="1" key="1">
    <citation type="submission" date="2018-05" db="EMBL/GenBank/DDBJ databases">
        <authorList>
            <person name="Lanie J.A."/>
            <person name="Ng W.-L."/>
            <person name="Kazmierczak K.M."/>
            <person name="Andrzejewski T.M."/>
            <person name="Davidsen T.M."/>
            <person name="Wayne K.J."/>
            <person name="Tettelin H."/>
            <person name="Glass J.I."/>
            <person name="Rusch D."/>
            <person name="Podicherti R."/>
            <person name="Tsui H.-C.T."/>
            <person name="Winkler M.E."/>
        </authorList>
    </citation>
    <scope>NUCLEOTIDE SEQUENCE</scope>
</reference>
<protein>
    <recommendedName>
        <fullName evidence="2">Phytanoyl-CoA dioxygenase</fullName>
    </recommendedName>
</protein>
<accession>A0A382BBT9</accession>
<gene>
    <name evidence="1" type="ORF">METZ01_LOCUS164119</name>
</gene>
<dbReference type="PANTHER" id="PTHR20883:SF48">
    <property type="entry name" value="ECTOINE DIOXYGENASE"/>
    <property type="match status" value="1"/>
</dbReference>
<dbReference type="AlphaFoldDB" id="A0A382BBT9"/>
<dbReference type="PANTHER" id="PTHR20883">
    <property type="entry name" value="PHYTANOYL-COA DIOXYGENASE DOMAIN CONTAINING 1"/>
    <property type="match status" value="1"/>
</dbReference>
<name>A0A382BBT9_9ZZZZ</name>
<dbReference type="Pfam" id="PF05721">
    <property type="entry name" value="PhyH"/>
    <property type="match status" value="1"/>
</dbReference>
<sequence length="200" mass="22790">HTENKGQLVRWLVNKGELFEKLVAHPKVVPYFEYMLGSDYILSTLTSNIISPEAKDGPYHIDNALGQMPEPLPSFPMFVNSLWLLNDFTPENGGTRFVPTSHRRLKKPSSNLMTDPEEIRLTAKKGSVFLFNGAIWHAAGANQTAEPRIALICFCCRSFIKQMFDFVHYLKPEVIDRATPEMYRIYGFDSQPKPPDTPKD</sequence>
<evidence type="ECO:0000313" key="1">
    <source>
        <dbReference type="EMBL" id="SVB11265.1"/>
    </source>
</evidence>
<dbReference type="EMBL" id="UINC01029101">
    <property type="protein sequence ID" value="SVB11265.1"/>
    <property type="molecule type" value="Genomic_DNA"/>
</dbReference>
<dbReference type="GO" id="GO:0046872">
    <property type="term" value="F:metal ion binding"/>
    <property type="evidence" value="ECO:0007669"/>
    <property type="project" value="UniProtKB-ARBA"/>
</dbReference>
<dbReference type="GO" id="GO:0016491">
    <property type="term" value="F:oxidoreductase activity"/>
    <property type="evidence" value="ECO:0007669"/>
    <property type="project" value="UniProtKB-ARBA"/>
</dbReference>
<dbReference type="SUPFAM" id="SSF51197">
    <property type="entry name" value="Clavaminate synthase-like"/>
    <property type="match status" value="1"/>
</dbReference>
<evidence type="ECO:0008006" key="2">
    <source>
        <dbReference type="Google" id="ProtNLM"/>
    </source>
</evidence>
<dbReference type="Gene3D" id="2.60.120.620">
    <property type="entry name" value="q2cbj1_9rhob like domain"/>
    <property type="match status" value="1"/>
</dbReference>
<organism evidence="1">
    <name type="scientific">marine metagenome</name>
    <dbReference type="NCBI Taxonomy" id="408172"/>
    <lineage>
        <taxon>unclassified sequences</taxon>
        <taxon>metagenomes</taxon>
        <taxon>ecological metagenomes</taxon>
    </lineage>
</organism>